<dbReference type="InterPro" id="IPR001509">
    <property type="entry name" value="Epimerase_deHydtase"/>
</dbReference>
<dbReference type="AlphaFoldDB" id="A0A3N2C083"/>
<dbReference type="CDD" id="cd05265">
    <property type="entry name" value="SDR_a1"/>
    <property type="match status" value="1"/>
</dbReference>
<keyword evidence="4" id="KW-1185">Reference proteome</keyword>
<evidence type="ECO:0000313" key="4">
    <source>
        <dbReference type="Proteomes" id="UP000266915"/>
    </source>
</evidence>
<protein>
    <submittedName>
        <fullName evidence="3">Nucleoside-diphosphate-sugar epimerase</fullName>
    </submittedName>
</protein>
<organism evidence="3 4">
    <name type="scientific">Plantibacter flavus</name>
    <dbReference type="NCBI Taxonomy" id="150123"/>
    <lineage>
        <taxon>Bacteria</taxon>
        <taxon>Bacillati</taxon>
        <taxon>Actinomycetota</taxon>
        <taxon>Actinomycetes</taxon>
        <taxon>Micrococcales</taxon>
        <taxon>Microbacteriaceae</taxon>
        <taxon>Plantibacter</taxon>
    </lineage>
</organism>
<dbReference type="InterPro" id="IPR036291">
    <property type="entry name" value="NAD(P)-bd_dom_sf"/>
</dbReference>
<dbReference type="Proteomes" id="UP000266915">
    <property type="component" value="Unassembled WGS sequence"/>
</dbReference>
<evidence type="ECO:0000259" key="2">
    <source>
        <dbReference type="Pfam" id="PF01370"/>
    </source>
</evidence>
<dbReference type="EMBL" id="RKHL01000001">
    <property type="protein sequence ID" value="ROR80860.1"/>
    <property type="molecule type" value="Genomic_DNA"/>
</dbReference>
<dbReference type="Gene3D" id="3.40.50.720">
    <property type="entry name" value="NAD(P)-binding Rossmann-like Domain"/>
    <property type="match status" value="1"/>
</dbReference>
<comment type="similarity">
    <text evidence="1">Belongs to the NAD(P)-dependent epimerase/dehydratase family.</text>
</comment>
<proteinExistence type="inferred from homology"/>
<evidence type="ECO:0000313" key="3">
    <source>
        <dbReference type="EMBL" id="ROR80860.1"/>
    </source>
</evidence>
<reference evidence="3 4" key="1">
    <citation type="submission" date="2018-11" db="EMBL/GenBank/DDBJ databases">
        <title>Sequencing the genomes of 1000 actinobacteria strains.</title>
        <authorList>
            <person name="Klenk H.-P."/>
        </authorList>
    </citation>
    <scope>NUCLEOTIDE SEQUENCE [LARGE SCALE GENOMIC DNA]</scope>
    <source>
        <strain evidence="3 4">DSM 14012</strain>
    </source>
</reference>
<comment type="caution">
    <text evidence="3">The sequence shown here is derived from an EMBL/GenBank/DDBJ whole genome shotgun (WGS) entry which is preliminary data.</text>
</comment>
<dbReference type="SUPFAM" id="SSF51735">
    <property type="entry name" value="NAD(P)-binding Rossmann-fold domains"/>
    <property type="match status" value="1"/>
</dbReference>
<gene>
    <name evidence="3" type="ORF">EDD42_0907</name>
</gene>
<dbReference type="RefSeq" id="WP_085510198.1">
    <property type="nucleotide sequence ID" value="NZ_FXAP01000001.1"/>
</dbReference>
<name>A0A3N2C083_9MICO</name>
<sequence length="329" mass="36208">MTTKRILFIGGSGIISSASVARAVALGHDVTVLNRGLSHVRPLPEEVELLRADVRDTDAVTETLGSREFDVVAQFTAFTPPQVQADIDRFAGRIGQYVFISSASAYQKPPPRLPVVESTPLRNPFSQYARDKISCEDVLVHAYREQGFPATIVRPSHTYDRTLIPTMGRRTDLDRMRAGKPVVVHGDGTTVWTITHTEDFAVGFVGLLGRRDVLGEAFHITGDHAPSWNDITRWIAEAAGVEAHIVHVPSDVIAEVHPPLGPTLLGDKAFPMVFDNTRIRSLVPEFRPTIPFWDGAAEMVAFHDANPHWQPAEPELDAAFDRMVAAVGR</sequence>
<evidence type="ECO:0000256" key="1">
    <source>
        <dbReference type="ARBA" id="ARBA00007637"/>
    </source>
</evidence>
<dbReference type="PANTHER" id="PTHR43000">
    <property type="entry name" value="DTDP-D-GLUCOSE 4,6-DEHYDRATASE-RELATED"/>
    <property type="match status" value="1"/>
</dbReference>
<feature type="domain" description="NAD-dependent epimerase/dehydratase" evidence="2">
    <location>
        <begin position="6"/>
        <end position="211"/>
    </location>
</feature>
<accession>A0A3N2C083</accession>
<dbReference type="Pfam" id="PF01370">
    <property type="entry name" value="Epimerase"/>
    <property type="match status" value="1"/>
</dbReference>